<dbReference type="Proteomes" id="UP001215598">
    <property type="component" value="Unassembled WGS sequence"/>
</dbReference>
<keyword evidence="3" id="KW-1185">Reference proteome</keyword>
<reference evidence="2" key="1">
    <citation type="submission" date="2023-03" db="EMBL/GenBank/DDBJ databases">
        <title>Massive genome expansion in bonnet fungi (Mycena s.s.) driven by repeated elements and novel gene families across ecological guilds.</title>
        <authorList>
            <consortium name="Lawrence Berkeley National Laboratory"/>
            <person name="Harder C.B."/>
            <person name="Miyauchi S."/>
            <person name="Viragh M."/>
            <person name="Kuo A."/>
            <person name="Thoen E."/>
            <person name="Andreopoulos B."/>
            <person name="Lu D."/>
            <person name="Skrede I."/>
            <person name="Drula E."/>
            <person name="Henrissat B."/>
            <person name="Morin E."/>
            <person name="Kohler A."/>
            <person name="Barry K."/>
            <person name="LaButti K."/>
            <person name="Morin E."/>
            <person name="Salamov A."/>
            <person name="Lipzen A."/>
            <person name="Mereny Z."/>
            <person name="Hegedus B."/>
            <person name="Baldrian P."/>
            <person name="Stursova M."/>
            <person name="Weitz H."/>
            <person name="Taylor A."/>
            <person name="Grigoriev I.V."/>
            <person name="Nagy L.G."/>
            <person name="Martin F."/>
            <person name="Kauserud H."/>
        </authorList>
    </citation>
    <scope>NUCLEOTIDE SEQUENCE</scope>
    <source>
        <strain evidence="2">CBHHK182m</strain>
    </source>
</reference>
<comment type="caution">
    <text evidence="2">The sequence shown here is derived from an EMBL/GenBank/DDBJ whole genome shotgun (WGS) entry which is preliminary data.</text>
</comment>
<protein>
    <submittedName>
        <fullName evidence="2">Uncharacterized protein</fullName>
    </submittedName>
</protein>
<evidence type="ECO:0000256" key="1">
    <source>
        <dbReference type="SAM" id="MobiDB-lite"/>
    </source>
</evidence>
<organism evidence="2 3">
    <name type="scientific">Mycena metata</name>
    <dbReference type="NCBI Taxonomy" id="1033252"/>
    <lineage>
        <taxon>Eukaryota</taxon>
        <taxon>Fungi</taxon>
        <taxon>Dikarya</taxon>
        <taxon>Basidiomycota</taxon>
        <taxon>Agaricomycotina</taxon>
        <taxon>Agaricomycetes</taxon>
        <taxon>Agaricomycetidae</taxon>
        <taxon>Agaricales</taxon>
        <taxon>Marasmiineae</taxon>
        <taxon>Mycenaceae</taxon>
        <taxon>Mycena</taxon>
    </lineage>
</organism>
<sequence>MHEYVLVTNTTSCARKAPSLSRSCEVRSITRMALQFNPVALSRLDEGVLRPISHLNYKGPERPGKIGASSRTPRRARFNVDRDYLSWSQTFPSSYRDSDSRVGARANASLELSLCVAAGSQQIQDLEALADSARLQIRHFASPTEEEQVYATEDVFREGPFGVKVYPSSVPSFKPSADLAIQTAEPPAVLKKTHANMAIQTEPEQTRCLPGLLVALKALQGRMHAEVARSPSTPKSENVPASSPLADACFGPAVRDIKAQTLAAQVSSSCHQHGEYGAGVTPSLEASRPNSLNASGRVPLGVVDRNTDATTLFGPRKIRRIVVPVVEGSVPSRNAQITCDFERLRAQGKVGAGKATGVAAGEPRKQGGLEMEMMRGASWEREEGKQSQKLAQENTRRVCTE</sequence>
<evidence type="ECO:0000313" key="3">
    <source>
        <dbReference type="Proteomes" id="UP001215598"/>
    </source>
</evidence>
<gene>
    <name evidence="2" type="ORF">B0H16DRAFT_1697892</name>
</gene>
<accession>A0AAD7HS25</accession>
<feature type="region of interest" description="Disordered" evidence="1">
    <location>
        <begin position="355"/>
        <end position="401"/>
    </location>
</feature>
<dbReference type="EMBL" id="JARKIB010000183">
    <property type="protein sequence ID" value="KAJ7726921.1"/>
    <property type="molecule type" value="Genomic_DNA"/>
</dbReference>
<dbReference type="AlphaFoldDB" id="A0AAD7HS25"/>
<proteinExistence type="predicted"/>
<evidence type="ECO:0000313" key="2">
    <source>
        <dbReference type="EMBL" id="KAJ7726921.1"/>
    </source>
</evidence>
<name>A0AAD7HS25_9AGAR</name>